<dbReference type="GO" id="GO:0003677">
    <property type="term" value="F:DNA binding"/>
    <property type="evidence" value="ECO:0007669"/>
    <property type="project" value="UniProtKB-UniRule"/>
</dbReference>
<reference evidence="8 9" key="1">
    <citation type="submission" date="2016-10" db="EMBL/GenBank/DDBJ databases">
        <authorList>
            <person name="de Groot N.N."/>
        </authorList>
    </citation>
    <scope>NUCLEOTIDE SEQUENCE [LARGE SCALE GENOMIC DNA]</scope>
    <source>
        <strain evidence="8 9">DSM 527</strain>
    </source>
</reference>
<dbReference type="PROSITE" id="PS51898">
    <property type="entry name" value="TYR_RECOMBINASE"/>
    <property type="match status" value="1"/>
</dbReference>
<protein>
    <submittedName>
        <fullName evidence="8">Site-specific recombinase XerD</fullName>
    </submittedName>
</protein>
<dbReference type="OrthoDB" id="662986at2"/>
<evidence type="ECO:0000256" key="5">
    <source>
        <dbReference type="PROSITE-ProRule" id="PRU01248"/>
    </source>
</evidence>
<feature type="domain" description="Tyr recombinase" evidence="6">
    <location>
        <begin position="198"/>
        <end position="383"/>
    </location>
</feature>
<keyword evidence="2" id="KW-0229">DNA integration</keyword>
<evidence type="ECO:0000259" key="6">
    <source>
        <dbReference type="PROSITE" id="PS51898"/>
    </source>
</evidence>
<gene>
    <name evidence="8" type="ORF">SAMN04488121_107196</name>
</gene>
<evidence type="ECO:0000313" key="9">
    <source>
        <dbReference type="Proteomes" id="UP000199045"/>
    </source>
</evidence>
<comment type="similarity">
    <text evidence="1">Belongs to the 'phage' integrase family.</text>
</comment>
<organism evidence="8 9">
    <name type="scientific">Chitinophaga filiformis</name>
    <name type="common">Myxococcus filiformis</name>
    <name type="synonym">Flexibacter filiformis</name>
    <dbReference type="NCBI Taxonomy" id="104663"/>
    <lineage>
        <taxon>Bacteria</taxon>
        <taxon>Pseudomonadati</taxon>
        <taxon>Bacteroidota</taxon>
        <taxon>Chitinophagia</taxon>
        <taxon>Chitinophagales</taxon>
        <taxon>Chitinophagaceae</taxon>
        <taxon>Chitinophaga</taxon>
    </lineage>
</organism>
<dbReference type="Proteomes" id="UP000199045">
    <property type="component" value="Unassembled WGS sequence"/>
</dbReference>
<evidence type="ECO:0000256" key="1">
    <source>
        <dbReference type="ARBA" id="ARBA00008857"/>
    </source>
</evidence>
<dbReference type="GO" id="GO:0006310">
    <property type="term" value="P:DNA recombination"/>
    <property type="evidence" value="ECO:0007669"/>
    <property type="project" value="UniProtKB-KW"/>
</dbReference>
<dbReference type="InterPro" id="IPR002104">
    <property type="entry name" value="Integrase_catalytic"/>
</dbReference>
<keyword evidence="3 5" id="KW-0238">DNA-binding</keyword>
<sequence length="390" mass="46145">MAEELEYRPLELYHAGGDMSVSWYFVLYFRHPVTQKMERLKPTFNINRLKSKQDRYAYAKKVIRRINTKLKKGEINPFTKRNLTLAPSRVLISEVENINDKHVNKMSEETKKSYKTHINRFRDFLDDKEMMTVSPEDFDANLAQDFQLYFQEDKELANPTVNANVGRMRNYFDTLRKKRMVIVNPFQDVDSLPERRSFKYVPYSEDEKKAIAKKLKRDSPSLYLLSQIIYSFFARPKEICSLTRADFDFSKDTKYLILKHSTIKNNRTSYHQVMTPLYNLLLEMGIDRYPMNRRIFADIVGDSHIPELQRKAVTYQWHRLIIEGLGIDNNLYALKHTGNCDHIIMNPNYDLLWLKQQNGHASLEQTQAYIRDLPIRRLIESNVNVSLFGC</sequence>
<dbReference type="PROSITE" id="PS51900">
    <property type="entry name" value="CB"/>
    <property type="match status" value="1"/>
</dbReference>
<proteinExistence type="inferred from homology"/>
<evidence type="ECO:0000256" key="4">
    <source>
        <dbReference type="ARBA" id="ARBA00023172"/>
    </source>
</evidence>
<dbReference type="AlphaFoldDB" id="A0A1G7Y4A2"/>
<dbReference type="InterPro" id="IPR013762">
    <property type="entry name" value="Integrase-like_cat_sf"/>
</dbReference>
<dbReference type="EMBL" id="FNBN01000007">
    <property type="protein sequence ID" value="SDG91244.1"/>
    <property type="molecule type" value="Genomic_DNA"/>
</dbReference>
<dbReference type="InterPro" id="IPR050090">
    <property type="entry name" value="Tyrosine_recombinase_XerCD"/>
</dbReference>
<keyword evidence="4" id="KW-0233">DNA recombination</keyword>
<dbReference type="InterPro" id="IPR010998">
    <property type="entry name" value="Integrase_recombinase_N"/>
</dbReference>
<dbReference type="InterPro" id="IPR044068">
    <property type="entry name" value="CB"/>
</dbReference>
<evidence type="ECO:0000313" key="8">
    <source>
        <dbReference type="EMBL" id="SDG91244.1"/>
    </source>
</evidence>
<dbReference type="InterPro" id="IPR025269">
    <property type="entry name" value="SAM-like_dom"/>
</dbReference>
<evidence type="ECO:0000259" key="7">
    <source>
        <dbReference type="PROSITE" id="PS51900"/>
    </source>
</evidence>
<dbReference type="PANTHER" id="PTHR30349">
    <property type="entry name" value="PHAGE INTEGRASE-RELATED"/>
    <property type="match status" value="1"/>
</dbReference>
<feature type="domain" description="Core-binding (CB)" evidence="7">
    <location>
        <begin position="93"/>
        <end position="176"/>
    </location>
</feature>
<dbReference type="STRING" id="104663.SAMN04488121_107196"/>
<dbReference type="SUPFAM" id="SSF56349">
    <property type="entry name" value="DNA breaking-rejoining enzymes"/>
    <property type="match status" value="1"/>
</dbReference>
<accession>A0A1G7Y4A2</accession>
<evidence type="ECO:0000256" key="2">
    <source>
        <dbReference type="ARBA" id="ARBA00022908"/>
    </source>
</evidence>
<dbReference type="GO" id="GO:0015074">
    <property type="term" value="P:DNA integration"/>
    <property type="evidence" value="ECO:0007669"/>
    <property type="project" value="UniProtKB-KW"/>
</dbReference>
<dbReference type="Gene3D" id="1.10.150.130">
    <property type="match status" value="1"/>
</dbReference>
<dbReference type="InterPro" id="IPR011010">
    <property type="entry name" value="DNA_brk_join_enz"/>
</dbReference>
<dbReference type="RefSeq" id="WP_089835816.1">
    <property type="nucleotide sequence ID" value="NZ_FNBN01000007.1"/>
</dbReference>
<dbReference type="PANTHER" id="PTHR30349:SF41">
    <property type="entry name" value="INTEGRASE_RECOMBINASE PROTEIN MJ0367-RELATED"/>
    <property type="match status" value="1"/>
</dbReference>
<name>A0A1G7Y4A2_CHIFI</name>
<dbReference type="Pfam" id="PF13102">
    <property type="entry name" value="Phage_int_SAM_5"/>
    <property type="match status" value="1"/>
</dbReference>
<dbReference type="Gene3D" id="1.10.443.10">
    <property type="entry name" value="Intergrase catalytic core"/>
    <property type="match status" value="1"/>
</dbReference>
<evidence type="ECO:0000256" key="3">
    <source>
        <dbReference type="ARBA" id="ARBA00023125"/>
    </source>
</evidence>